<evidence type="ECO:0000256" key="6">
    <source>
        <dbReference type="SAM" id="Phobius"/>
    </source>
</evidence>
<proteinExistence type="predicted"/>
<feature type="transmembrane region" description="Helical" evidence="6">
    <location>
        <begin position="356"/>
        <end position="376"/>
    </location>
</feature>
<dbReference type="InterPro" id="IPR020846">
    <property type="entry name" value="MFS_dom"/>
</dbReference>
<keyword evidence="2 6" id="KW-0812">Transmembrane</keyword>
<dbReference type="GO" id="GO:0005886">
    <property type="term" value="C:plasma membrane"/>
    <property type="evidence" value="ECO:0007669"/>
    <property type="project" value="TreeGrafter"/>
</dbReference>
<evidence type="ECO:0000259" key="7">
    <source>
        <dbReference type="PROSITE" id="PS50850"/>
    </source>
</evidence>
<accession>A0A0A1SS60</accession>
<dbReference type="Proteomes" id="UP000039046">
    <property type="component" value="Unassembled WGS sequence"/>
</dbReference>
<feature type="transmembrane region" description="Helical" evidence="6">
    <location>
        <begin position="420"/>
        <end position="441"/>
    </location>
</feature>
<dbReference type="OrthoDB" id="440553at2759"/>
<keyword evidence="9" id="KW-1185">Reference proteome</keyword>
<evidence type="ECO:0000313" key="8">
    <source>
        <dbReference type="EMBL" id="CEJ83853.1"/>
    </source>
</evidence>
<sequence length="621" mass="66889">MSMSIENADVTMEKLPDTTGAHGDAQASEPKPKESSTLNPAMKLSGWRLVVTLPCIFTGMFLASMDSSIVSTALVTIGNEFDNFIQTIWVVLGYLISYMTFAMLWPRISDLVGRKWSFIAATVCLLVFSLGCGLSRNLSQLIAFRVLQGLGGSGLYSLGNMVLPEVTPNSWYSFMIAMQGIMFTLAGVLGPLLGGIVSTETTWRWIFYLNLPPCAVIAVVMAFSWSENKPAKCFKERLSDALDYDFVGITLFTAASCCLVLGIQLGGSSYAPWISPDVLGLLVGSVVCGALLIIWNQRLNAASGKSTSVQPLFPSSLLRIRLVSAAFILCFLGGFNMFVAIVNIPQRFQTVHHDTALIAGVRLTPFLVSSALGSVASGMVCARRNWTFGILLTSSSLLFVGSCLLMSSSEGNSSAISPAIYVYQVLYGLGTGGILSGTAYVSGLNSSYRDYGKLGLHRIRESERNIVCQLLTTLRLSRKIGLQSGILSQARIFGGCLGLVLSTVVLNETFRTGLGSVMSVDQVDRLRQSLDYSRFLSPEQQAAVSAAFVTAFAWQFRMAACAAGLGMLAACTCWTRHPVSLQKRLEIGEMIAKGQMSVEEGDAAVRNDSRQRAKAIKGASV</sequence>
<feature type="transmembrane region" description="Helical" evidence="6">
    <location>
        <begin position="388"/>
        <end position="408"/>
    </location>
</feature>
<feature type="transmembrane region" description="Helical" evidence="6">
    <location>
        <begin position="46"/>
        <end position="64"/>
    </location>
</feature>
<dbReference type="AlphaFoldDB" id="A0A0A1SS60"/>
<protein>
    <recommendedName>
        <fullName evidence="7">Major facilitator superfamily (MFS) profile domain-containing protein</fullName>
    </recommendedName>
</protein>
<evidence type="ECO:0000256" key="2">
    <source>
        <dbReference type="ARBA" id="ARBA00022692"/>
    </source>
</evidence>
<dbReference type="GO" id="GO:0022857">
    <property type="term" value="F:transmembrane transporter activity"/>
    <property type="evidence" value="ECO:0007669"/>
    <property type="project" value="InterPro"/>
</dbReference>
<feature type="transmembrane region" description="Helical" evidence="6">
    <location>
        <begin position="322"/>
        <end position="344"/>
    </location>
</feature>
<keyword evidence="3 6" id="KW-1133">Transmembrane helix</keyword>
<dbReference type="Pfam" id="PF07690">
    <property type="entry name" value="MFS_1"/>
    <property type="match status" value="1"/>
</dbReference>
<dbReference type="Gene3D" id="1.20.1250.20">
    <property type="entry name" value="MFS general substrate transporter like domains"/>
    <property type="match status" value="1"/>
</dbReference>
<evidence type="ECO:0000256" key="3">
    <source>
        <dbReference type="ARBA" id="ARBA00022989"/>
    </source>
</evidence>
<name>A0A0A1SS60_9HYPO</name>
<feature type="transmembrane region" description="Helical" evidence="6">
    <location>
        <begin position="116"/>
        <end position="136"/>
    </location>
</feature>
<evidence type="ECO:0000256" key="5">
    <source>
        <dbReference type="SAM" id="MobiDB-lite"/>
    </source>
</evidence>
<keyword evidence="4 6" id="KW-0472">Membrane</keyword>
<organism evidence="8 9">
    <name type="scientific">[Torrubiella] hemipterigena</name>
    <dbReference type="NCBI Taxonomy" id="1531966"/>
    <lineage>
        <taxon>Eukaryota</taxon>
        <taxon>Fungi</taxon>
        <taxon>Dikarya</taxon>
        <taxon>Ascomycota</taxon>
        <taxon>Pezizomycotina</taxon>
        <taxon>Sordariomycetes</taxon>
        <taxon>Hypocreomycetidae</taxon>
        <taxon>Hypocreales</taxon>
        <taxon>Clavicipitaceae</taxon>
        <taxon>Clavicipitaceae incertae sedis</taxon>
        <taxon>'Torrubiella' clade</taxon>
    </lineage>
</organism>
<feature type="transmembrane region" description="Helical" evidence="6">
    <location>
        <begin position="278"/>
        <end position="295"/>
    </location>
</feature>
<comment type="subcellular location">
    <subcellularLocation>
        <location evidence="1">Membrane</location>
        <topology evidence="1">Multi-pass membrane protein</topology>
    </subcellularLocation>
</comment>
<feature type="domain" description="Major facilitator superfamily (MFS) profile" evidence="7">
    <location>
        <begin position="52"/>
        <end position="621"/>
    </location>
</feature>
<dbReference type="InterPro" id="IPR036259">
    <property type="entry name" value="MFS_trans_sf"/>
</dbReference>
<evidence type="ECO:0000256" key="1">
    <source>
        <dbReference type="ARBA" id="ARBA00004141"/>
    </source>
</evidence>
<dbReference type="PROSITE" id="PS50850">
    <property type="entry name" value="MFS"/>
    <property type="match status" value="1"/>
</dbReference>
<feature type="transmembrane region" description="Helical" evidence="6">
    <location>
        <begin position="246"/>
        <end position="266"/>
    </location>
</feature>
<dbReference type="PANTHER" id="PTHR23501:SF43">
    <property type="entry name" value="MULTIDRUG TRANSPORTER, PUTATIVE (AFU_ORTHOLOGUE AFUA_6G03040)-RELATED"/>
    <property type="match status" value="1"/>
</dbReference>
<evidence type="ECO:0000256" key="4">
    <source>
        <dbReference type="ARBA" id="ARBA00023136"/>
    </source>
</evidence>
<feature type="region of interest" description="Disordered" evidence="5">
    <location>
        <begin position="15"/>
        <end position="39"/>
    </location>
</feature>
<reference evidence="8 9" key="1">
    <citation type="journal article" date="2015" name="Genome Announc.">
        <title>Draft Genome Sequence and Gene Annotation of the Entomopathogenic Fungus Verticillium hemipterigenum.</title>
        <authorList>
            <person name="Horn F."/>
            <person name="Habel A."/>
            <person name="Scharf D.H."/>
            <person name="Dworschak J."/>
            <person name="Brakhage A.A."/>
            <person name="Guthke R."/>
            <person name="Hertweck C."/>
            <person name="Linde J."/>
        </authorList>
    </citation>
    <scope>NUCLEOTIDE SEQUENCE [LARGE SCALE GENOMIC DNA]</scope>
</reference>
<feature type="transmembrane region" description="Helical" evidence="6">
    <location>
        <begin position="171"/>
        <end position="193"/>
    </location>
</feature>
<dbReference type="InterPro" id="IPR011701">
    <property type="entry name" value="MFS"/>
</dbReference>
<dbReference type="EMBL" id="CDHN01000002">
    <property type="protein sequence ID" value="CEJ83853.1"/>
    <property type="molecule type" value="Genomic_DNA"/>
</dbReference>
<gene>
    <name evidence="8" type="ORF">VHEMI03281</name>
</gene>
<dbReference type="PANTHER" id="PTHR23501">
    <property type="entry name" value="MAJOR FACILITATOR SUPERFAMILY"/>
    <property type="match status" value="1"/>
</dbReference>
<feature type="transmembrane region" description="Helical" evidence="6">
    <location>
        <begin position="205"/>
        <end position="225"/>
    </location>
</feature>
<dbReference type="SUPFAM" id="SSF103473">
    <property type="entry name" value="MFS general substrate transporter"/>
    <property type="match status" value="1"/>
</dbReference>
<feature type="transmembrane region" description="Helical" evidence="6">
    <location>
        <begin position="84"/>
        <end position="104"/>
    </location>
</feature>
<evidence type="ECO:0000313" key="9">
    <source>
        <dbReference type="Proteomes" id="UP000039046"/>
    </source>
</evidence>